<dbReference type="InterPro" id="IPR004046">
    <property type="entry name" value="GST_C"/>
</dbReference>
<dbReference type="InterPro" id="IPR036249">
    <property type="entry name" value="Thioredoxin-like_sf"/>
</dbReference>
<dbReference type="EMBL" id="CP099419">
    <property type="protein sequence ID" value="USW49903.1"/>
    <property type="molecule type" value="Genomic_DNA"/>
</dbReference>
<proteinExistence type="inferred from homology"/>
<dbReference type="CDD" id="cd03046">
    <property type="entry name" value="GST_N_GTT1_like"/>
    <property type="match status" value="1"/>
</dbReference>
<dbReference type="InterPro" id="IPR040079">
    <property type="entry name" value="Glutathione_S-Trfase"/>
</dbReference>
<evidence type="ECO:0000313" key="3">
    <source>
        <dbReference type="EMBL" id="USW49903.1"/>
    </source>
</evidence>
<dbReference type="Gene3D" id="1.20.1050.10">
    <property type="match status" value="1"/>
</dbReference>
<evidence type="ECO:0000313" key="4">
    <source>
        <dbReference type="Proteomes" id="UP001056384"/>
    </source>
</evidence>
<dbReference type="Proteomes" id="UP001056384">
    <property type="component" value="Chromosome 2"/>
</dbReference>
<sequence>MTDTAIPATAAAGEKPQVTLYWLEQSRAQRIVWLLEECKGIDYNIEVFKRGKDMLAGPELKKIHPLGKSPVISVKTSNTPEPIVLAESGTLTEYLVEYFAQHLEPTRYQAGKEKQVGGETEEWHRYRFYMHYAEGSLMTILLLGLFTDQIKGAPVPFFIKPITRTIGGRVEDQFLNRNYDTHFGFLEKQLGTSPNGGQWLTGKELTAADIMMSFPLIAGKSKIDATKFPKLTALIKRYEECPGYLNSIKKIEEVSGEKFQAMMDARK</sequence>
<reference evidence="3" key="1">
    <citation type="submission" date="2022-06" db="EMBL/GenBank/DDBJ databases">
        <title>Complete genome sequences of two strains of the flax pathogen Septoria linicola.</title>
        <authorList>
            <person name="Lapalu N."/>
            <person name="Simon A."/>
            <person name="Demenou B."/>
            <person name="Paumier D."/>
            <person name="Guillot M.-P."/>
            <person name="Gout L."/>
            <person name="Valade R."/>
        </authorList>
    </citation>
    <scope>NUCLEOTIDE SEQUENCE</scope>
    <source>
        <strain evidence="3">SE15195</strain>
    </source>
</reference>
<dbReference type="Gene3D" id="3.40.30.10">
    <property type="entry name" value="Glutaredoxin"/>
    <property type="match status" value="1"/>
</dbReference>
<evidence type="ECO:0000256" key="1">
    <source>
        <dbReference type="ARBA" id="ARBA00007409"/>
    </source>
</evidence>
<comment type="similarity">
    <text evidence="1">Belongs to the GST superfamily.</text>
</comment>
<dbReference type="PANTHER" id="PTHR44051:SF9">
    <property type="entry name" value="GLUTATHIONE S-TRANSFERASE 1"/>
    <property type="match status" value="1"/>
</dbReference>
<keyword evidence="4" id="KW-1185">Reference proteome</keyword>
<protein>
    <submittedName>
        <fullName evidence="3">Glutathione S-transferase, Thioredoxin-like superfamily, glutathione Transferase family</fullName>
    </submittedName>
</protein>
<accession>A0A9Q9APM0</accession>
<dbReference type="InterPro" id="IPR004045">
    <property type="entry name" value="Glutathione_S-Trfase_N"/>
</dbReference>
<dbReference type="SFLD" id="SFLDG00358">
    <property type="entry name" value="Main_(cytGST)"/>
    <property type="match status" value="1"/>
</dbReference>
<name>A0A9Q9APM0_9PEZI</name>
<dbReference type="AlphaFoldDB" id="A0A9Q9APM0"/>
<dbReference type="PANTHER" id="PTHR44051">
    <property type="entry name" value="GLUTATHIONE S-TRANSFERASE-RELATED"/>
    <property type="match status" value="1"/>
</dbReference>
<dbReference type="InterPro" id="IPR036282">
    <property type="entry name" value="Glutathione-S-Trfase_C_sf"/>
</dbReference>
<evidence type="ECO:0000259" key="2">
    <source>
        <dbReference type="PROSITE" id="PS50404"/>
    </source>
</evidence>
<dbReference type="SUPFAM" id="SSF52833">
    <property type="entry name" value="Thioredoxin-like"/>
    <property type="match status" value="1"/>
</dbReference>
<dbReference type="OrthoDB" id="2098326at2759"/>
<dbReference type="SUPFAM" id="SSF47616">
    <property type="entry name" value="GST C-terminal domain-like"/>
    <property type="match status" value="1"/>
</dbReference>
<dbReference type="Pfam" id="PF14497">
    <property type="entry name" value="GST_C_3"/>
    <property type="match status" value="1"/>
</dbReference>
<organism evidence="3 4">
    <name type="scientific">Septoria linicola</name>
    <dbReference type="NCBI Taxonomy" id="215465"/>
    <lineage>
        <taxon>Eukaryota</taxon>
        <taxon>Fungi</taxon>
        <taxon>Dikarya</taxon>
        <taxon>Ascomycota</taxon>
        <taxon>Pezizomycotina</taxon>
        <taxon>Dothideomycetes</taxon>
        <taxon>Dothideomycetidae</taxon>
        <taxon>Mycosphaerellales</taxon>
        <taxon>Mycosphaerellaceae</taxon>
        <taxon>Septoria</taxon>
    </lineage>
</organism>
<dbReference type="PROSITE" id="PS50404">
    <property type="entry name" value="GST_NTER"/>
    <property type="match status" value="1"/>
</dbReference>
<dbReference type="Pfam" id="PF13409">
    <property type="entry name" value="GST_N_2"/>
    <property type="match status" value="1"/>
</dbReference>
<gene>
    <name evidence="3" type="ORF">Slin15195_G032220</name>
</gene>
<feature type="domain" description="GST N-terminal" evidence="2">
    <location>
        <begin position="16"/>
        <end position="103"/>
    </location>
</feature>
<dbReference type="SFLD" id="SFLDS00019">
    <property type="entry name" value="Glutathione_Transferase_(cytos"/>
    <property type="match status" value="1"/>
</dbReference>
<dbReference type="CDD" id="cd03189">
    <property type="entry name" value="GST_C_GTT1_like"/>
    <property type="match status" value="1"/>
</dbReference>